<dbReference type="Gene3D" id="1.25.40.10">
    <property type="entry name" value="Tetratricopeptide repeat domain"/>
    <property type="match status" value="1"/>
</dbReference>
<dbReference type="PROSITE" id="PS01360">
    <property type="entry name" value="ZF_MYND_1"/>
    <property type="match status" value="1"/>
</dbReference>
<dbReference type="AlphaFoldDB" id="A0A0L0HGC5"/>
<dbReference type="OrthoDB" id="265717at2759"/>
<feature type="region of interest" description="Disordered" evidence="5">
    <location>
        <begin position="1"/>
        <end position="30"/>
    </location>
</feature>
<feature type="domain" description="SET" evidence="6">
    <location>
        <begin position="43"/>
        <end position="300"/>
    </location>
</feature>
<evidence type="ECO:0000256" key="2">
    <source>
        <dbReference type="ARBA" id="ARBA00022771"/>
    </source>
</evidence>
<dbReference type="STRING" id="645134.A0A0L0HGC5"/>
<evidence type="ECO:0000313" key="9">
    <source>
        <dbReference type="Proteomes" id="UP000053201"/>
    </source>
</evidence>
<dbReference type="RefSeq" id="XP_016608580.1">
    <property type="nucleotide sequence ID" value="XM_016753087.1"/>
</dbReference>
<keyword evidence="2 4" id="KW-0863">Zinc-finger</keyword>
<reference evidence="8 9" key="1">
    <citation type="submission" date="2009-08" db="EMBL/GenBank/DDBJ databases">
        <title>The Genome Sequence of Spizellomyces punctatus strain DAOM BR117.</title>
        <authorList>
            <consortium name="The Broad Institute Genome Sequencing Platform"/>
            <person name="Russ C."/>
            <person name="Cuomo C."/>
            <person name="Shea T."/>
            <person name="Young S.K."/>
            <person name="Zeng Q."/>
            <person name="Koehrsen M."/>
            <person name="Haas B."/>
            <person name="Borodovsky M."/>
            <person name="Guigo R."/>
            <person name="Alvarado L."/>
            <person name="Berlin A."/>
            <person name="Bochicchio J."/>
            <person name="Borenstein D."/>
            <person name="Chapman S."/>
            <person name="Chen Z."/>
            <person name="Engels R."/>
            <person name="Freedman E."/>
            <person name="Gellesch M."/>
            <person name="Goldberg J."/>
            <person name="Griggs A."/>
            <person name="Gujja S."/>
            <person name="Heiman D."/>
            <person name="Hepburn T."/>
            <person name="Howarth C."/>
            <person name="Jen D."/>
            <person name="Larson L."/>
            <person name="Lewis B."/>
            <person name="Mehta T."/>
            <person name="Park D."/>
            <person name="Pearson M."/>
            <person name="Roberts A."/>
            <person name="Saif S."/>
            <person name="Shenoy N."/>
            <person name="Sisk P."/>
            <person name="Stolte C."/>
            <person name="Sykes S."/>
            <person name="Thomson T."/>
            <person name="Walk T."/>
            <person name="White J."/>
            <person name="Yandava C."/>
            <person name="Burger G."/>
            <person name="Gray M.W."/>
            <person name="Holland P.W.H."/>
            <person name="King N."/>
            <person name="Lang F.B.F."/>
            <person name="Roger A.J."/>
            <person name="Ruiz-Trillo I."/>
            <person name="Lander E."/>
            <person name="Nusbaum C."/>
        </authorList>
    </citation>
    <scope>NUCLEOTIDE SEQUENCE [LARGE SCALE GENOMIC DNA]</scope>
    <source>
        <strain evidence="8 9">DAOM BR117</strain>
    </source>
</reference>
<feature type="compositionally biased region" description="Basic and acidic residues" evidence="5">
    <location>
        <begin position="377"/>
        <end position="423"/>
    </location>
</feature>
<dbReference type="PANTHER" id="PTHR12197">
    <property type="entry name" value="HISTONE-LYSINE N-METHYLTRANSFERASE SMYD"/>
    <property type="match status" value="1"/>
</dbReference>
<dbReference type="PROSITE" id="PS50865">
    <property type="entry name" value="ZF_MYND_2"/>
    <property type="match status" value="1"/>
</dbReference>
<feature type="compositionally biased region" description="Basic residues" evidence="5">
    <location>
        <begin position="20"/>
        <end position="29"/>
    </location>
</feature>
<dbReference type="PANTHER" id="PTHR12197:SF282">
    <property type="entry name" value="SET DOMAIN-CONTAINING PROTEIN"/>
    <property type="match status" value="1"/>
</dbReference>
<dbReference type="EMBL" id="KQ257456">
    <property type="protein sequence ID" value="KND00541.1"/>
    <property type="molecule type" value="Genomic_DNA"/>
</dbReference>
<dbReference type="eggNOG" id="KOG2084">
    <property type="taxonomic scope" value="Eukaryota"/>
</dbReference>
<dbReference type="Gene3D" id="6.10.140.2220">
    <property type="match status" value="1"/>
</dbReference>
<accession>A0A0L0HGC5</accession>
<keyword evidence="9" id="KW-1185">Reference proteome</keyword>
<feature type="region of interest" description="Disordered" evidence="5">
    <location>
        <begin position="366"/>
        <end position="423"/>
    </location>
</feature>
<dbReference type="InterPro" id="IPR001214">
    <property type="entry name" value="SET_dom"/>
</dbReference>
<sequence>MVGKKEATPSVVSDATLKPTHTKKKKPRKTNVTQFAPLVEQGQWPIIVQHSQSKGRHAVAKEDLSAGTVICQERAATLVVSTPCVSEFCHRCVGSLLKAQLLQQRVSCPACAKTTYCSSACQKADAARHVLECPIVPKLTDIATKHDINVDLLRLTLSLIVRRVLEERRAKMAKEEVTDAPIAPWWCINELALHPQVFDKNWVKCVAAAAQDMSEILPESLATSAPKLVELACRINTNAHSLSDDDEKTADTAFGLFPMGSLFFKHSCAPNCHFTADRGILTYRTIKPIKAGEELLVSHIELFQPRSTRKQELLNTKQIRCDCSRCRVPLRKSVDRFLDGVLCEKCHVGVYLAESEFPEIAKDAHPVENGASANGSKAEEKQDTKAVDTKSEDVVDDSKTLASKDGEQGDEKTEEEKQAAEQDAKAREELLKKECRCDNCGHVKKLIEVEMIRIQVQRDYQQIFQFVQSKNHGATITYFRLFIDRYQKGRLLHPYHVHLVNAHLPLLTAYKTLGDYASCLPIIKHVIDIYESSNIVAPLRHEFVELYAELGVILSALAIANRAEGNGRVHRGGEVLEKRYKREALEAYRKAYEVCRICLGEQSAKTVELKKKARV</sequence>
<evidence type="ECO:0000256" key="1">
    <source>
        <dbReference type="ARBA" id="ARBA00022723"/>
    </source>
</evidence>
<organism evidence="8 9">
    <name type="scientific">Spizellomyces punctatus (strain DAOM BR117)</name>
    <dbReference type="NCBI Taxonomy" id="645134"/>
    <lineage>
        <taxon>Eukaryota</taxon>
        <taxon>Fungi</taxon>
        <taxon>Fungi incertae sedis</taxon>
        <taxon>Chytridiomycota</taxon>
        <taxon>Chytridiomycota incertae sedis</taxon>
        <taxon>Chytridiomycetes</taxon>
        <taxon>Spizellomycetales</taxon>
        <taxon>Spizellomycetaceae</taxon>
        <taxon>Spizellomyces</taxon>
    </lineage>
</organism>
<dbReference type="Pfam" id="PF01753">
    <property type="entry name" value="zf-MYND"/>
    <property type="match status" value="1"/>
</dbReference>
<evidence type="ECO:0000259" key="6">
    <source>
        <dbReference type="PROSITE" id="PS50280"/>
    </source>
</evidence>
<evidence type="ECO:0000256" key="5">
    <source>
        <dbReference type="SAM" id="MobiDB-lite"/>
    </source>
</evidence>
<dbReference type="PROSITE" id="PS50280">
    <property type="entry name" value="SET"/>
    <property type="match status" value="1"/>
</dbReference>
<name>A0A0L0HGC5_SPIPD</name>
<dbReference type="GO" id="GO:0008270">
    <property type="term" value="F:zinc ion binding"/>
    <property type="evidence" value="ECO:0007669"/>
    <property type="project" value="UniProtKB-KW"/>
</dbReference>
<dbReference type="Gene3D" id="2.170.270.10">
    <property type="entry name" value="SET domain"/>
    <property type="match status" value="1"/>
</dbReference>
<dbReference type="InterPro" id="IPR011990">
    <property type="entry name" value="TPR-like_helical_dom_sf"/>
</dbReference>
<dbReference type="InterPro" id="IPR050869">
    <property type="entry name" value="H3K4_H4K5_MeTrfase"/>
</dbReference>
<dbReference type="VEuPathDB" id="FungiDB:SPPG_04849"/>
<dbReference type="Pfam" id="PF00856">
    <property type="entry name" value="SET"/>
    <property type="match status" value="1"/>
</dbReference>
<keyword evidence="3" id="KW-0862">Zinc</keyword>
<feature type="domain" description="MYND-type" evidence="7">
    <location>
        <begin position="89"/>
        <end position="133"/>
    </location>
</feature>
<dbReference type="InterPro" id="IPR002893">
    <property type="entry name" value="Znf_MYND"/>
</dbReference>
<dbReference type="Gene3D" id="1.10.220.160">
    <property type="match status" value="1"/>
</dbReference>
<proteinExistence type="predicted"/>
<dbReference type="Proteomes" id="UP000053201">
    <property type="component" value="Unassembled WGS sequence"/>
</dbReference>
<evidence type="ECO:0000259" key="7">
    <source>
        <dbReference type="PROSITE" id="PS50865"/>
    </source>
</evidence>
<dbReference type="InParanoid" id="A0A0L0HGC5"/>
<gene>
    <name evidence="8" type="ORF">SPPG_04849</name>
</gene>
<dbReference type="OMA" id="FWQNLGE"/>
<dbReference type="InterPro" id="IPR046341">
    <property type="entry name" value="SET_dom_sf"/>
</dbReference>
<protein>
    <recommendedName>
        <fullName evidence="10">SET domain-containing protein</fullName>
    </recommendedName>
</protein>
<evidence type="ECO:0008006" key="10">
    <source>
        <dbReference type="Google" id="ProtNLM"/>
    </source>
</evidence>
<dbReference type="SUPFAM" id="SSF82199">
    <property type="entry name" value="SET domain"/>
    <property type="match status" value="1"/>
</dbReference>
<evidence type="ECO:0000313" key="8">
    <source>
        <dbReference type="EMBL" id="KND00541.1"/>
    </source>
</evidence>
<evidence type="ECO:0000256" key="4">
    <source>
        <dbReference type="PROSITE-ProRule" id="PRU00134"/>
    </source>
</evidence>
<keyword evidence="1" id="KW-0479">Metal-binding</keyword>
<dbReference type="SUPFAM" id="SSF144232">
    <property type="entry name" value="HIT/MYND zinc finger-like"/>
    <property type="match status" value="1"/>
</dbReference>
<dbReference type="GeneID" id="27688277"/>
<evidence type="ECO:0000256" key="3">
    <source>
        <dbReference type="ARBA" id="ARBA00022833"/>
    </source>
</evidence>